<dbReference type="InterPro" id="IPR001584">
    <property type="entry name" value="Integrase_cat-core"/>
</dbReference>
<organism evidence="2">
    <name type="scientific">Glycine soja</name>
    <name type="common">Wild soybean</name>
    <dbReference type="NCBI Taxonomy" id="3848"/>
    <lineage>
        <taxon>Eukaryota</taxon>
        <taxon>Viridiplantae</taxon>
        <taxon>Streptophyta</taxon>
        <taxon>Embryophyta</taxon>
        <taxon>Tracheophyta</taxon>
        <taxon>Spermatophyta</taxon>
        <taxon>Magnoliopsida</taxon>
        <taxon>eudicotyledons</taxon>
        <taxon>Gunneridae</taxon>
        <taxon>Pentapetalae</taxon>
        <taxon>rosids</taxon>
        <taxon>fabids</taxon>
        <taxon>Fabales</taxon>
        <taxon>Fabaceae</taxon>
        <taxon>Papilionoideae</taxon>
        <taxon>50 kb inversion clade</taxon>
        <taxon>NPAAA clade</taxon>
        <taxon>indigoferoid/millettioid clade</taxon>
        <taxon>Phaseoleae</taxon>
        <taxon>Glycine</taxon>
        <taxon>Glycine subgen. Soja</taxon>
    </lineage>
</organism>
<dbReference type="PROSITE" id="PS50994">
    <property type="entry name" value="INTEGRASE"/>
    <property type="match status" value="1"/>
</dbReference>
<feature type="non-terminal residue" evidence="2">
    <location>
        <position position="209"/>
    </location>
</feature>
<dbReference type="Proteomes" id="UP000053555">
    <property type="component" value="Unassembled WGS sequence"/>
</dbReference>
<dbReference type="InterPro" id="IPR012337">
    <property type="entry name" value="RNaseH-like_sf"/>
</dbReference>
<proteinExistence type="predicted"/>
<sequence length="209" mass="24241">SLKFLTEQWMLDEEQYKWISKFVGYDFEIQYKLGKENSIADALSRRSSYCAMTVLQIHDFEEWTEEIKQDDKLQKIMQDLIIDPASHMGYTLRDQKLFYKEKLVLSKSSSRIPIILKEFHSSLVGGHSGIFKTYKRIANISMDFIGGLPKSKEKDTILVVVDRLTKYAHFIPLGHPFTATEVATTFLQKIVRLHGFLPSIVSDRDPLFL</sequence>
<feature type="non-terminal residue" evidence="2">
    <location>
        <position position="1"/>
    </location>
</feature>
<dbReference type="SUPFAM" id="SSF53098">
    <property type="entry name" value="Ribonuclease H-like"/>
    <property type="match status" value="1"/>
</dbReference>
<evidence type="ECO:0000313" key="2">
    <source>
        <dbReference type="EMBL" id="KHN19652.1"/>
    </source>
</evidence>
<gene>
    <name evidence="2" type="ORF">glysoja_042549</name>
</gene>
<dbReference type="PANTHER" id="PTHR35046">
    <property type="entry name" value="ZINC KNUCKLE (CCHC-TYPE) FAMILY PROTEIN"/>
    <property type="match status" value="1"/>
</dbReference>
<protein>
    <submittedName>
        <fullName evidence="2">Transposon Ty3-G Gag-Pol polyprotein</fullName>
    </submittedName>
</protein>
<dbReference type="AlphaFoldDB" id="A0A0B2QIQ3"/>
<reference evidence="2" key="1">
    <citation type="submission" date="2014-07" db="EMBL/GenBank/DDBJ databases">
        <title>Identification of a novel salt tolerance gene in wild soybean by whole-genome sequencing.</title>
        <authorList>
            <person name="Lam H.-M."/>
            <person name="Qi X."/>
            <person name="Li M.-W."/>
            <person name="Liu X."/>
            <person name="Xie M."/>
            <person name="Ni M."/>
            <person name="Xu X."/>
        </authorList>
    </citation>
    <scope>NUCLEOTIDE SEQUENCE [LARGE SCALE GENOMIC DNA]</scope>
    <source>
        <tissue evidence="2">Root</tissue>
    </source>
</reference>
<evidence type="ECO:0000259" key="1">
    <source>
        <dbReference type="PROSITE" id="PS50994"/>
    </source>
</evidence>
<dbReference type="GO" id="GO:0015074">
    <property type="term" value="P:DNA integration"/>
    <property type="evidence" value="ECO:0007669"/>
    <property type="project" value="InterPro"/>
</dbReference>
<feature type="domain" description="Integrase catalytic" evidence="1">
    <location>
        <begin position="131"/>
        <end position="209"/>
    </location>
</feature>
<name>A0A0B2QIQ3_GLYSO</name>
<dbReference type="GO" id="GO:0003676">
    <property type="term" value="F:nucleic acid binding"/>
    <property type="evidence" value="ECO:0007669"/>
    <property type="project" value="InterPro"/>
</dbReference>
<accession>A0A0B2QIQ3</accession>
<dbReference type="Gene3D" id="1.10.340.70">
    <property type="match status" value="1"/>
</dbReference>
<dbReference type="Gene3D" id="3.30.420.10">
    <property type="entry name" value="Ribonuclease H-like superfamily/Ribonuclease H"/>
    <property type="match status" value="1"/>
</dbReference>
<dbReference type="InterPro" id="IPR036397">
    <property type="entry name" value="RNaseH_sf"/>
</dbReference>
<dbReference type="PANTHER" id="PTHR35046:SF9">
    <property type="entry name" value="RNA-DIRECTED DNA POLYMERASE"/>
    <property type="match status" value="1"/>
</dbReference>
<dbReference type="EMBL" id="KN658861">
    <property type="protein sequence ID" value="KHN19652.1"/>
    <property type="molecule type" value="Genomic_DNA"/>
</dbReference>